<dbReference type="PANTHER" id="PTHR43968:SF6">
    <property type="entry name" value="GLUTATHIONE S-TRANSFERASE OMEGA"/>
    <property type="match status" value="1"/>
</dbReference>
<dbReference type="InterPro" id="IPR036282">
    <property type="entry name" value="Glutathione-S-Trfase_C_sf"/>
</dbReference>
<dbReference type="SUPFAM" id="SSF52833">
    <property type="entry name" value="Thioredoxin-like"/>
    <property type="match status" value="1"/>
</dbReference>
<feature type="domain" description="GST N-terminal" evidence="1">
    <location>
        <begin position="4"/>
        <end position="83"/>
    </location>
</feature>
<dbReference type="InterPro" id="IPR050983">
    <property type="entry name" value="GST_Omega/HSP26"/>
</dbReference>
<dbReference type="Pfam" id="PF13410">
    <property type="entry name" value="GST_C_2"/>
    <property type="match status" value="1"/>
</dbReference>
<dbReference type="InterPro" id="IPR004045">
    <property type="entry name" value="Glutathione_S-Trfase_N"/>
</dbReference>
<dbReference type="GO" id="GO:0016740">
    <property type="term" value="F:transferase activity"/>
    <property type="evidence" value="ECO:0007669"/>
    <property type="project" value="UniProtKB-KW"/>
</dbReference>
<dbReference type="GO" id="GO:0005737">
    <property type="term" value="C:cytoplasm"/>
    <property type="evidence" value="ECO:0007669"/>
    <property type="project" value="TreeGrafter"/>
</dbReference>
<keyword evidence="3" id="KW-0808">Transferase</keyword>
<gene>
    <name evidence="3" type="ORF">GP644_08200</name>
</gene>
<comment type="caution">
    <text evidence="3">The sequence shown here is derived from an EMBL/GenBank/DDBJ whole genome shotgun (WGS) entry which is preliminary data.</text>
</comment>
<dbReference type="AlphaFoldDB" id="A0A6A4RKZ4"/>
<dbReference type="PROSITE" id="PS50404">
    <property type="entry name" value="GST_NTER"/>
    <property type="match status" value="1"/>
</dbReference>
<dbReference type="SFLD" id="SFLDS00019">
    <property type="entry name" value="Glutathione_Transferase_(cytos"/>
    <property type="match status" value="1"/>
</dbReference>
<dbReference type="PANTHER" id="PTHR43968">
    <property type="match status" value="1"/>
</dbReference>
<dbReference type="InterPro" id="IPR036249">
    <property type="entry name" value="Thioredoxin-like_sf"/>
</dbReference>
<dbReference type="SUPFAM" id="SSF47616">
    <property type="entry name" value="GST C-terminal domain-like"/>
    <property type="match status" value="1"/>
</dbReference>
<dbReference type="PROSITE" id="PS50405">
    <property type="entry name" value="GST_CTER"/>
    <property type="match status" value="1"/>
</dbReference>
<dbReference type="Gene3D" id="1.20.1050.10">
    <property type="match status" value="1"/>
</dbReference>
<dbReference type="InterPro" id="IPR010987">
    <property type="entry name" value="Glutathione-S-Trfase_C-like"/>
</dbReference>
<reference evidence="3 4" key="1">
    <citation type="submission" date="2019-12" db="EMBL/GenBank/DDBJ databases">
        <authorList>
            <person name="Zhang Y.-J."/>
        </authorList>
    </citation>
    <scope>NUCLEOTIDE SEQUENCE [LARGE SCALE GENOMIC DNA]</scope>
    <source>
        <strain evidence="3 4">H18S-6</strain>
    </source>
</reference>
<evidence type="ECO:0000313" key="4">
    <source>
        <dbReference type="Proteomes" id="UP000441586"/>
    </source>
</evidence>
<feature type="domain" description="GST C-terminal" evidence="2">
    <location>
        <begin position="87"/>
        <end position="210"/>
    </location>
</feature>
<evidence type="ECO:0000259" key="1">
    <source>
        <dbReference type="PROSITE" id="PS50404"/>
    </source>
</evidence>
<evidence type="ECO:0000313" key="3">
    <source>
        <dbReference type="EMBL" id="KAE9630376.1"/>
    </source>
</evidence>
<dbReference type="InterPro" id="IPR040079">
    <property type="entry name" value="Glutathione_S-Trfase"/>
</dbReference>
<dbReference type="Proteomes" id="UP000441586">
    <property type="component" value="Unassembled WGS sequence"/>
</dbReference>
<organism evidence="3 4">
    <name type="scientific">Parasedimentitalea maritima</name>
    <dbReference type="NCBI Taxonomy" id="2578117"/>
    <lineage>
        <taxon>Bacteria</taxon>
        <taxon>Pseudomonadati</taxon>
        <taxon>Pseudomonadota</taxon>
        <taxon>Alphaproteobacteria</taxon>
        <taxon>Rhodobacterales</taxon>
        <taxon>Paracoccaceae</taxon>
        <taxon>Parasedimentitalea</taxon>
    </lineage>
</organism>
<protein>
    <submittedName>
        <fullName evidence="3">Glutathione S-transferase family protein</fullName>
    </submittedName>
</protein>
<name>A0A6A4RKZ4_9RHOB</name>
<dbReference type="RefSeq" id="WP_158978622.1">
    <property type="nucleotide sequence ID" value="NZ_WSFO01000004.1"/>
</dbReference>
<dbReference type="SFLD" id="SFLDG00358">
    <property type="entry name" value="Main_(cytGST)"/>
    <property type="match status" value="1"/>
</dbReference>
<sequence>MTTSQFHIIGHKLCPYVQRAVITMLELGIPFYRTEIELNNKPDWLSELSPTGKVPVLMVDQTTAMFESTVISEYLQEISAQSFHPSDALDRGLHRAWIAYGDQIRDVIATIIYRTQTETEQVEAFGKIAGMFAILDKQVSEGPYFAGSQFQLIDAVYATVFRFLPALGLLAPTDLLAACPRLRRWSHALANRSSVVSAVPDQFDERLRLFIADQSSFAAVQLR</sequence>
<dbReference type="Gene3D" id="3.40.30.10">
    <property type="entry name" value="Glutaredoxin"/>
    <property type="match status" value="1"/>
</dbReference>
<proteinExistence type="predicted"/>
<dbReference type="Pfam" id="PF13409">
    <property type="entry name" value="GST_N_2"/>
    <property type="match status" value="1"/>
</dbReference>
<dbReference type="EMBL" id="WSFO01000004">
    <property type="protein sequence ID" value="KAE9630376.1"/>
    <property type="molecule type" value="Genomic_DNA"/>
</dbReference>
<accession>A0A6A4RKZ4</accession>
<evidence type="ECO:0000259" key="2">
    <source>
        <dbReference type="PROSITE" id="PS50405"/>
    </source>
</evidence>